<keyword evidence="2 5" id="KW-0812">Transmembrane</keyword>
<sequence>MHQRIGQVLDGHWLWICARILLGLVFLCSGLAGVFDAQGGQSLTGAGASGSGRLLHIVTIAVQVCGAVLIMLGQRLWLGAAALAALLLATLFVFHPFWQSPQPLAEFPMHWALKDAALIGGLMAAAIADRLRQRLRTALELYAGVPPRQAGR</sequence>
<keyword evidence="4 5" id="KW-0472">Membrane</keyword>
<dbReference type="InterPro" id="IPR032808">
    <property type="entry name" value="DoxX"/>
</dbReference>
<evidence type="ECO:0000256" key="5">
    <source>
        <dbReference type="SAM" id="Phobius"/>
    </source>
</evidence>
<protein>
    <recommendedName>
        <fullName evidence="8">DoxX family protein</fullName>
    </recommendedName>
</protein>
<accession>A0A1R1JW28</accession>
<name>A0A1R1JW28_ALCXX</name>
<dbReference type="RefSeq" id="WP_076411332.1">
    <property type="nucleotide sequence ID" value="NZ_AP028040.1"/>
</dbReference>
<dbReference type="AlphaFoldDB" id="A0A1R1JW28"/>
<comment type="caution">
    <text evidence="6">The sequence shown here is derived from an EMBL/GenBank/DDBJ whole genome shotgun (WGS) entry which is preliminary data.</text>
</comment>
<evidence type="ECO:0000256" key="1">
    <source>
        <dbReference type="ARBA" id="ARBA00004141"/>
    </source>
</evidence>
<evidence type="ECO:0000256" key="2">
    <source>
        <dbReference type="ARBA" id="ARBA00022692"/>
    </source>
</evidence>
<evidence type="ECO:0000313" key="7">
    <source>
        <dbReference type="Proteomes" id="UP000187251"/>
    </source>
</evidence>
<dbReference type="Proteomes" id="UP000187251">
    <property type="component" value="Unassembled WGS sequence"/>
</dbReference>
<dbReference type="Pfam" id="PF07681">
    <property type="entry name" value="DoxX"/>
    <property type="match status" value="1"/>
</dbReference>
<comment type="subcellular location">
    <subcellularLocation>
        <location evidence="1">Membrane</location>
        <topology evidence="1">Multi-pass membrane protein</topology>
    </subcellularLocation>
</comment>
<dbReference type="GO" id="GO:0016020">
    <property type="term" value="C:membrane"/>
    <property type="evidence" value="ECO:0007669"/>
    <property type="project" value="UniProtKB-SubCell"/>
</dbReference>
<proteinExistence type="predicted"/>
<evidence type="ECO:0000313" key="6">
    <source>
        <dbReference type="EMBL" id="OMG89298.1"/>
    </source>
</evidence>
<reference evidence="6 7" key="1">
    <citation type="submission" date="2016-09" db="EMBL/GenBank/DDBJ databases">
        <title>Phylogenomics of Achromobacter.</title>
        <authorList>
            <person name="Jeukens J."/>
            <person name="Freschi L."/>
            <person name="Vincent A.T."/>
            <person name="Emond-Rheault J.-G."/>
            <person name="Kukavica-Ibrulj I."/>
            <person name="Charette S.J."/>
            <person name="Levesque R.C."/>
        </authorList>
    </citation>
    <scope>NUCLEOTIDE SEQUENCE [LARGE SCALE GENOMIC DNA]</scope>
    <source>
        <strain evidence="6 7">AUS488</strain>
    </source>
</reference>
<organism evidence="6 7">
    <name type="scientific">Alcaligenes xylosoxydans xylosoxydans</name>
    <name type="common">Achromobacter xylosoxidans</name>
    <dbReference type="NCBI Taxonomy" id="85698"/>
    <lineage>
        <taxon>Bacteria</taxon>
        <taxon>Pseudomonadati</taxon>
        <taxon>Pseudomonadota</taxon>
        <taxon>Betaproteobacteria</taxon>
        <taxon>Burkholderiales</taxon>
        <taxon>Alcaligenaceae</taxon>
        <taxon>Achromobacter</taxon>
    </lineage>
</organism>
<feature type="transmembrane region" description="Helical" evidence="5">
    <location>
        <begin position="12"/>
        <end position="34"/>
    </location>
</feature>
<evidence type="ECO:0000256" key="4">
    <source>
        <dbReference type="ARBA" id="ARBA00023136"/>
    </source>
</evidence>
<feature type="transmembrane region" description="Helical" evidence="5">
    <location>
        <begin position="77"/>
        <end position="98"/>
    </location>
</feature>
<feature type="transmembrane region" description="Helical" evidence="5">
    <location>
        <begin position="110"/>
        <end position="128"/>
    </location>
</feature>
<evidence type="ECO:0000256" key="3">
    <source>
        <dbReference type="ARBA" id="ARBA00022989"/>
    </source>
</evidence>
<dbReference type="EMBL" id="MJMN01000011">
    <property type="protein sequence ID" value="OMG89298.1"/>
    <property type="molecule type" value="Genomic_DNA"/>
</dbReference>
<gene>
    <name evidence="6" type="ORF">BIZ92_24725</name>
</gene>
<evidence type="ECO:0008006" key="8">
    <source>
        <dbReference type="Google" id="ProtNLM"/>
    </source>
</evidence>
<feature type="transmembrane region" description="Helical" evidence="5">
    <location>
        <begin position="54"/>
        <end position="72"/>
    </location>
</feature>
<keyword evidence="3 5" id="KW-1133">Transmembrane helix</keyword>